<dbReference type="Pfam" id="PF00107">
    <property type="entry name" value="ADH_zinc_N"/>
    <property type="match status" value="1"/>
</dbReference>
<feature type="region of interest" description="Disordered" evidence="2">
    <location>
        <begin position="1"/>
        <end position="67"/>
    </location>
</feature>
<evidence type="ECO:0000256" key="2">
    <source>
        <dbReference type="SAM" id="MobiDB-lite"/>
    </source>
</evidence>
<dbReference type="InterPro" id="IPR020843">
    <property type="entry name" value="ER"/>
</dbReference>
<evidence type="ECO:0000313" key="6">
    <source>
        <dbReference type="Proteomes" id="UP001396334"/>
    </source>
</evidence>
<dbReference type="Gene3D" id="3.40.50.300">
    <property type="entry name" value="P-loop containing nucleotide triphosphate hydrolases"/>
    <property type="match status" value="1"/>
</dbReference>
<dbReference type="InterPro" id="IPR014001">
    <property type="entry name" value="Helicase_ATP-bd"/>
</dbReference>
<dbReference type="PROSITE" id="PS00061">
    <property type="entry name" value="ADH_SHORT"/>
    <property type="match status" value="1"/>
</dbReference>
<dbReference type="Pfam" id="PF08240">
    <property type="entry name" value="ADH_N"/>
    <property type="match status" value="1"/>
</dbReference>
<keyword evidence="6" id="KW-1185">Reference proteome</keyword>
<dbReference type="PROSITE" id="PS51192">
    <property type="entry name" value="HELICASE_ATP_BIND_1"/>
    <property type="match status" value="1"/>
</dbReference>
<gene>
    <name evidence="5" type="ORF">V6N11_072638</name>
</gene>
<dbReference type="InterPro" id="IPR013154">
    <property type="entry name" value="ADH-like_N"/>
</dbReference>
<comment type="caution">
    <text evidence="5">The sequence shown here is derived from an EMBL/GenBank/DDBJ whole genome shotgun (WGS) entry which is preliminary data.</text>
</comment>
<feature type="region of interest" description="Disordered" evidence="2">
    <location>
        <begin position="886"/>
        <end position="912"/>
    </location>
</feature>
<dbReference type="InterPro" id="IPR038718">
    <property type="entry name" value="SNF2-like_sf"/>
</dbReference>
<dbReference type="InterPro" id="IPR020904">
    <property type="entry name" value="Sc_DH/Rdtase_CS"/>
</dbReference>
<dbReference type="InterPro" id="IPR001650">
    <property type="entry name" value="Helicase_C-like"/>
</dbReference>
<evidence type="ECO:0000313" key="5">
    <source>
        <dbReference type="EMBL" id="KAK9044327.1"/>
    </source>
</evidence>
<dbReference type="InterPro" id="IPR036291">
    <property type="entry name" value="NAD(P)-bd_dom_sf"/>
</dbReference>
<reference evidence="5 6" key="1">
    <citation type="journal article" date="2024" name="G3 (Bethesda)">
        <title>Genome assembly of Hibiscus sabdariffa L. provides insights into metabolisms of medicinal natural products.</title>
        <authorList>
            <person name="Kim T."/>
        </authorList>
    </citation>
    <scope>NUCLEOTIDE SEQUENCE [LARGE SCALE GENOMIC DNA]</scope>
    <source>
        <strain evidence="5">TK-2024</strain>
        <tissue evidence="5">Old leaves</tissue>
    </source>
</reference>
<dbReference type="Pfam" id="PF00176">
    <property type="entry name" value="SNF2-rel_dom"/>
    <property type="match status" value="1"/>
</dbReference>
<dbReference type="SUPFAM" id="SSF51735">
    <property type="entry name" value="NAD(P)-binding Rossmann-fold domains"/>
    <property type="match status" value="2"/>
</dbReference>
<dbReference type="InterPro" id="IPR050496">
    <property type="entry name" value="SNF2_RAD54_helicase_repair"/>
</dbReference>
<dbReference type="PANTHER" id="PTHR45629:SF7">
    <property type="entry name" value="DNA EXCISION REPAIR PROTEIN ERCC-6-RELATED"/>
    <property type="match status" value="1"/>
</dbReference>
<dbReference type="InterPro" id="IPR049730">
    <property type="entry name" value="SNF2/RAD54-like_C"/>
</dbReference>
<dbReference type="SUPFAM" id="SSF50129">
    <property type="entry name" value="GroES-like"/>
    <property type="match status" value="1"/>
</dbReference>
<dbReference type="PROSITE" id="PS51194">
    <property type="entry name" value="HELICASE_CTER"/>
    <property type="match status" value="1"/>
</dbReference>
<dbReference type="PROSITE" id="PS01162">
    <property type="entry name" value="QOR_ZETA_CRYSTAL"/>
    <property type="match status" value="1"/>
</dbReference>
<organism evidence="5 6">
    <name type="scientific">Hibiscus sabdariffa</name>
    <name type="common">roselle</name>
    <dbReference type="NCBI Taxonomy" id="183260"/>
    <lineage>
        <taxon>Eukaryota</taxon>
        <taxon>Viridiplantae</taxon>
        <taxon>Streptophyta</taxon>
        <taxon>Embryophyta</taxon>
        <taxon>Tracheophyta</taxon>
        <taxon>Spermatophyta</taxon>
        <taxon>Magnoliopsida</taxon>
        <taxon>eudicotyledons</taxon>
        <taxon>Gunneridae</taxon>
        <taxon>Pentapetalae</taxon>
        <taxon>rosids</taxon>
        <taxon>malvids</taxon>
        <taxon>Malvales</taxon>
        <taxon>Malvaceae</taxon>
        <taxon>Malvoideae</taxon>
        <taxon>Hibiscus</taxon>
    </lineage>
</organism>
<dbReference type="InterPro" id="IPR011032">
    <property type="entry name" value="GroES-like_sf"/>
</dbReference>
<feature type="domain" description="Helicase ATP-binding" evidence="3">
    <location>
        <begin position="217"/>
        <end position="390"/>
    </location>
</feature>
<sequence length="1566" mass="172360">MARESQSTSSSEEDEEISSDSGPSDSSEEYAIERPDEDDDDDGEEEDDGDAGESTAHHLPSDGDLKSKNVDALLRGNLVVRRQSLLPRVLSVTEGAAVCRKPFKPPCSSGYDNGKEDLARRLWARKRFVPWGTSRPALVAIAKPLGIIRTESDGADVEEETVTLPPGIEPLVLWQPEESEDGPNNLVPIVVDPLLVRFLRPHQREGVQFMFECVSGLYSAANINGCILADDMGLGKTLQSITLLYTLLRQGFDGKPMVKKAIIVTPTSLVSNWEAEIKKWVGQRVQLIALCESSRDDVVSGIDSFINPCSFLRVLIVSYETFRMHSSKFCQSEACDLLICDEAHRLKNDQTITNRALAALSCKRRILLSGTPMQNDLEEFFAMVNFTNPGILGDVAYFRRYYETPIICGREPTSSEEEKKLAAERSSELSAKVNQFILRRTNALLSNHLPPKVKKVITEETKQTKILAYITALKKLCNHPKLIYDTIKSGSPGTTGFEDCMRFFPPEMFSGRSGSWTGGDGAWVELSGKMHVLARLLAHLRQRTDDRIVLVSNYTQTLDLFAQLCRERRYPYLRLDGTTSIGKRQKLVNRFNDSTKDEFVFLLSSKAGGCGLNLIGGNRLVLFDPDWNPANDKQAAARVWRDGQKKRVYIYRFLSTGTIEEKVYQRQMSKEGLQKVIQQEQVDSVMGQGNVFSTEDLRDLFTFYDSVSRFVSNIFSSVPEIEVTQDGRSEIHEKMNCNRCKNYGTGSENIAEQEESESENRSSGSDQEVFDIGGFAGIAGCLDKLKSSEKQVGSPLEEDLVSWGHHFHSESVPDAILQASAGDEVTFVFTNQVDGKLVPIESKEREGSKRQNIGKVSHLTEREGNKMQNSMKQNLVSKSNFLSKHHKPLNSVSSNRNSLMPPPPSSTSPTPLQAKIYFTNGRGKNGDNKAEMELKPGLSALVTGGASGIGKALCLTLAGKGVFVTIVDFSEEKGKEVASLVEKENSKFHQNLGFPSAISVKCDVTSLRDLTSAFEKHVSTFGGLDICINSAGIGTPASFWKDQTDGSKTWRHAVNVNLIAVIDCTRLAIKHMQALQKPGVIVNMGSSAGLYPMNKDPVYSASKGGVVMFTRSLAPYKRQGIRVNVICPEYVQTELGEKAGHKYVNLAGGYLKMETVVEGVLELIMDDSRAGSCLWVTNRRGKEYWPSPTEEAKYLFQSSSSSGEKNSFRAPLSAQLPQSFEKVVVHKLSHNFRDATHIVRAQLKLPIESGHVLLKIIYAGVNASDVNFSSGRYFLGNKKDISSLLPFDAGFEAVGIIAAVGDSVSNLEVGTPAAIMVYGGYAEFMAVPSKHILPIGRPDPEVVAMLTSGLTASIALEKVGQMESGKVVLVTAAAGGTGQFAVQLAKLAGNKVVATCGGKDKARLLKDLGVDRVIDYRTEDIKTVLKEEFPKGVDIVYESVGGDMFDLCLNALAIRGRLIVIGMISQYQGEHGWMPKNYPGLVEKLLTKSQTVGGFFLPQYSYLWKEHLDKLYNLYSSGKLKVAIDPKRFLGLRSVADAVEHLHSGKSSGKVVVCIDPTFEQQMAKL</sequence>
<dbReference type="EMBL" id="JBBPBN010000003">
    <property type="protein sequence ID" value="KAK9044327.1"/>
    <property type="molecule type" value="Genomic_DNA"/>
</dbReference>
<dbReference type="InterPro" id="IPR002364">
    <property type="entry name" value="Quin_OxRdtase/zeta-crystal_CS"/>
</dbReference>
<protein>
    <submittedName>
        <fullName evidence="5">Uncharacterized protein</fullName>
    </submittedName>
</protein>
<dbReference type="Proteomes" id="UP001396334">
    <property type="component" value="Unassembled WGS sequence"/>
</dbReference>
<name>A0ABR2U3Y7_9ROSI</name>
<dbReference type="SMART" id="SM00829">
    <property type="entry name" value="PKS_ER"/>
    <property type="match status" value="1"/>
</dbReference>
<dbReference type="Pfam" id="PF00106">
    <property type="entry name" value="adh_short"/>
    <property type="match status" value="1"/>
</dbReference>
<feature type="compositionally biased region" description="Acidic residues" evidence="2">
    <location>
        <begin position="26"/>
        <end position="51"/>
    </location>
</feature>
<feature type="compositionally biased region" description="Basic and acidic residues" evidence="2">
    <location>
        <begin position="55"/>
        <end position="67"/>
    </location>
</feature>
<dbReference type="Gene3D" id="1.20.120.850">
    <property type="entry name" value="SWI2/SNF2 ATPases, N-terminal domain"/>
    <property type="match status" value="1"/>
</dbReference>
<dbReference type="InterPro" id="IPR000330">
    <property type="entry name" value="SNF2_N"/>
</dbReference>
<dbReference type="InterPro" id="IPR013149">
    <property type="entry name" value="ADH-like_C"/>
</dbReference>
<feature type="domain" description="Helicase C-terminal" evidence="4">
    <location>
        <begin position="532"/>
        <end position="689"/>
    </location>
</feature>
<dbReference type="CDD" id="cd18004">
    <property type="entry name" value="DEXHc_RAD54"/>
    <property type="match status" value="1"/>
</dbReference>
<dbReference type="Gene3D" id="3.90.180.10">
    <property type="entry name" value="Medium-chain alcohol dehydrogenases, catalytic domain"/>
    <property type="match status" value="1"/>
</dbReference>
<dbReference type="SMART" id="SM00490">
    <property type="entry name" value="HELICc"/>
    <property type="match status" value="1"/>
</dbReference>
<dbReference type="CDD" id="cd18793">
    <property type="entry name" value="SF2_C_SNF"/>
    <property type="match status" value="1"/>
</dbReference>
<dbReference type="InterPro" id="IPR002347">
    <property type="entry name" value="SDR_fam"/>
</dbReference>
<dbReference type="Gene3D" id="3.40.50.720">
    <property type="entry name" value="NAD(P)-binding Rossmann-like Domain"/>
    <property type="match status" value="2"/>
</dbReference>
<dbReference type="SMART" id="SM00487">
    <property type="entry name" value="DEXDc"/>
    <property type="match status" value="1"/>
</dbReference>
<dbReference type="CDD" id="cd05323">
    <property type="entry name" value="ADH_SDR_c_like"/>
    <property type="match status" value="1"/>
</dbReference>
<dbReference type="PRINTS" id="PR00080">
    <property type="entry name" value="SDRFAMILY"/>
</dbReference>
<dbReference type="PANTHER" id="PTHR45629">
    <property type="entry name" value="SNF2/RAD54 FAMILY MEMBER"/>
    <property type="match status" value="1"/>
</dbReference>
<feature type="region of interest" description="Disordered" evidence="2">
    <location>
        <begin position="742"/>
        <end position="767"/>
    </location>
</feature>
<feature type="compositionally biased region" description="Low complexity" evidence="2">
    <location>
        <begin position="1"/>
        <end position="10"/>
    </location>
</feature>
<evidence type="ECO:0000259" key="4">
    <source>
        <dbReference type="PROSITE" id="PS51194"/>
    </source>
</evidence>
<evidence type="ECO:0000259" key="3">
    <source>
        <dbReference type="PROSITE" id="PS51192"/>
    </source>
</evidence>
<proteinExistence type="predicted"/>
<keyword evidence="1" id="KW-0378">Hydrolase</keyword>
<dbReference type="PRINTS" id="PR00081">
    <property type="entry name" value="GDHRDH"/>
</dbReference>
<accession>A0ABR2U3Y7</accession>
<evidence type="ECO:0000256" key="1">
    <source>
        <dbReference type="ARBA" id="ARBA00022801"/>
    </source>
</evidence>
<dbReference type="Gene3D" id="3.40.50.10810">
    <property type="entry name" value="Tandem AAA-ATPase domain"/>
    <property type="match status" value="1"/>
</dbReference>
<dbReference type="SUPFAM" id="SSF52540">
    <property type="entry name" value="P-loop containing nucleoside triphosphate hydrolases"/>
    <property type="match status" value="2"/>
</dbReference>
<dbReference type="Pfam" id="PF00271">
    <property type="entry name" value="Helicase_C"/>
    <property type="match status" value="1"/>
</dbReference>
<dbReference type="InterPro" id="IPR027417">
    <property type="entry name" value="P-loop_NTPase"/>
</dbReference>
<dbReference type="CDD" id="cd08250">
    <property type="entry name" value="Mgc45594_like"/>
    <property type="match status" value="1"/>
</dbReference>